<comment type="caution">
    <text evidence="2">The sequence shown here is derived from an EMBL/GenBank/DDBJ whole genome shotgun (WGS) entry which is preliminary data.</text>
</comment>
<organism evidence="2 3">
    <name type="scientific">Trichoderma ghanense</name>
    <dbReference type="NCBI Taxonomy" id="65468"/>
    <lineage>
        <taxon>Eukaryota</taxon>
        <taxon>Fungi</taxon>
        <taxon>Dikarya</taxon>
        <taxon>Ascomycota</taxon>
        <taxon>Pezizomycotina</taxon>
        <taxon>Sordariomycetes</taxon>
        <taxon>Hypocreomycetidae</taxon>
        <taxon>Hypocreales</taxon>
        <taxon>Hypocreaceae</taxon>
        <taxon>Trichoderma</taxon>
    </lineage>
</organism>
<feature type="compositionally biased region" description="Basic and acidic residues" evidence="1">
    <location>
        <begin position="1277"/>
        <end position="1286"/>
    </location>
</feature>
<feature type="region of interest" description="Disordered" evidence="1">
    <location>
        <begin position="1505"/>
        <end position="1633"/>
    </location>
</feature>
<reference evidence="2 3" key="1">
    <citation type="submission" date="2018-01" db="EMBL/GenBank/DDBJ databases">
        <title>Genome characterization of the sugarcane-associated fungus Trichoderma ghanense CCMA-1212 and their application in lignocelulose bioconversion.</title>
        <authorList>
            <person name="Steindorff A.S."/>
            <person name="Mendes T.D."/>
            <person name="Vilela E.S.D."/>
            <person name="Rodrigues D.S."/>
            <person name="Formighieri E.F."/>
            <person name="Melo I.S."/>
            <person name="Favaro L.C.L."/>
        </authorList>
    </citation>
    <scope>NUCLEOTIDE SEQUENCE [LARGE SCALE GENOMIC DNA]</scope>
    <source>
        <strain evidence="2 3">CCMA-1212</strain>
    </source>
</reference>
<feature type="region of interest" description="Disordered" evidence="1">
    <location>
        <begin position="805"/>
        <end position="826"/>
    </location>
</feature>
<sequence length="1633" mass="181497">MEPKAGVREALLGGSKCVSAVTEEEAQRRVDVAVSPNDKKWVDVHQVFRDLLADSDKTIGQVLSAFFTPHEIRLFTLSQSAILRAIQQDYTYRFHRLLRGRFKGLTPDIPTKLTMLYFGLPTEPEDLSLTGTTRGMEVPKLKPSRGAVDPPLHFLTAHQERNWGDETFLVEKDSYPPRPFRHFLKRPPFILREEQLRDEQPFVHLRGGGRDDDSDWAEDNFSGLSSSSSDRDDDEGGSDADFTMEHQPGRIEIGSNAESEDVNMQETGSDEDISSEKQAAPQSGNWINLYGFQGRVPFVSGDRQTYEDAIRRLLSLGPQDCEDFSLVHFDDNANTIGTIHDTLPLKRDSTTLHFIAEKVPKGRRFPPSSRHTFFIKLEKESVPDHWQPSEEQLNTTVSCVLYTPDGENSQMTGAPASCCYLSFPGPHGSRPSQEAVRGWGADQCNKYLKTAFEVLLGQPKGPFHHAFFRLGQCDSDFATAPPLYGFSAFSSSDILSLVPSGDGTLSSLKCNKLGDKEIAFVLPGFGFTGSVQIDKSGKDTVTNLLSFIRQMISSAFGDSVKHLKYVRLLDGRATVGPKINRNQEYYSIRMSDDMPQNSETSFASALSKIVAAGNPFVLVYPEWELGQSFLATSGDDGTEHRVRLPPLSSTLDELRRSVTDLMSRAGLNPKRHEQLHAGDAFISIQPRFDYEPASAQVDAPCFFIGPEATDEQWFSIRARITTSAASIKIHDSEAFDWRAQVDKPCVWGPRYGSIAGVKSATKNPEKGVTKRQNRGEHVQKVIDDATQENVSNLFENAVREPVFTSAASNGEGKPANKTHANPTTIPRRLGAAAGGSNLRQRAWAVQPSISDNYGRLPRLANSGIQLPAYAPPLEHMLRTGPRMPMISKAILTPTEQGELQRIAWDLRGLCLKRTMRCPYEGCRFAYRIDNQQAVIRHLEASHTGRKCMWCNDVMLGHWNSAKVHRHMREKHRDMLMEALGVNKAAIRRFDGQGTITIPLRKVERHDKPPPTDPASGAMDVEEPRSHVGDPTKSSGFCDRCGGEASYPNAGERANHDAQCNGSSAVSAHMAVCYGEKGGASSLLQKPDVAAFRQQQKNLRLQVVEAGFDAIESDEEERGPEDMDVDDAHERPGRPKPAGSPKEGGRVQAAVGHLVDEFSQSLSAAMETAGAGHKAPLITTLNPNVRRYDQRALRDVLLRQMPKSPSDEHTTTSADNTPDSNTPDQPSSRPSSPDPLAEKGEKKKGESHVQGAVKLFELEDDSVDSDSGPDDGSEFGEEDGRAEHGSDDESDAELQGNAASAKRRKPRGRPRGRQGDRDYKYEADEDDDEDSESDVDGQRARPPRRDPSPNWHRVLGPDDPDFEPTDEYYCSKCFRKAPKKHNRDRSPLGRTKEIELHYDSTRCCGIRRGIGSIKRLPNRSGWIPASIMPKPLTNLRKQFLRRYPSYARTLYPLHATNANGSYWRSDPNNDDNQDWWSIPWPPYRGLAPLPNGWVAPDVADAPVAGKARQQFQLKPVADPTYRDGKGDVTESDDDDEVESDKDTHGKRKRKSRPSSAFTSRKAAPTPSKEAQKSTPKKADKVNAQRPLKRRKTPMLQKVLKANAAASKKVMKKKKDTEKVVPPVRRSTRKRQKTG</sequence>
<accession>A0ABY2H2N2</accession>
<feature type="compositionally biased region" description="Acidic residues" evidence="1">
    <location>
        <begin position="1322"/>
        <end position="1334"/>
    </location>
</feature>
<feature type="compositionally biased region" description="Basic and acidic residues" evidence="1">
    <location>
        <begin position="1312"/>
        <end position="1321"/>
    </location>
</feature>
<feature type="region of interest" description="Disordered" evidence="1">
    <location>
        <begin position="1199"/>
        <end position="1359"/>
    </location>
</feature>
<feature type="compositionally biased region" description="Basic residues" evidence="1">
    <location>
        <begin position="1300"/>
        <end position="1311"/>
    </location>
</feature>
<feature type="compositionally biased region" description="Basic residues" evidence="1">
    <location>
        <begin position="1624"/>
        <end position="1633"/>
    </location>
</feature>
<gene>
    <name evidence="2" type="ORF">CCMA1212_005204</name>
</gene>
<dbReference type="RefSeq" id="XP_073558700.1">
    <property type="nucleotide sequence ID" value="XM_073702473.1"/>
</dbReference>
<feature type="region of interest" description="Disordered" evidence="1">
    <location>
        <begin position="1003"/>
        <end position="1034"/>
    </location>
</feature>
<evidence type="ECO:0008006" key="4">
    <source>
        <dbReference type="Google" id="ProtNLM"/>
    </source>
</evidence>
<feature type="compositionally biased region" description="Acidic residues" evidence="1">
    <location>
        <begin position="1257"/>
        <end position="1276"/>
    </location>
</feature>
<proteinExistence type="predicted"/>
<name>A0ABY2H2N2_9HYPO</name>
<feature type="compositionally biased region" description="Acidic residues" evidence="1">
    <location>
        <begin position="258"/>
        <end position="273"/>
    </location>
</feature>
<evidence type="ECO:0000313" key="2">
    <source>
        <dbReference type="EMBL" id="TFB02499.1"/>
    </source>
</evidence>
<feature type="region of interest" description="Disordered" evidence="1">
    <location>
        <begin position="201"/>
        <end position="280"/>
    </location>
</feature>
<feature type="compositionally biased region" description="Low complexity" evidence="1">
    <location>
        <begin position="219"/>
        <end position="228"/>
    </location>
</feature>
<dbReference type="GeneID" id="300576923"/>
<evidence type="ECO:0000313" key="3">
    <source>
        <dbReference type="Proteomes" id="UP001642720"/>
    </source>
</evidence>
<feature type="compositionally biased region" description="Acidic residues" evidence="1">
    <location>
        <begin position="1110"/>
        <end position="1124"/>
    </location>
</feature>
<keyword evidence="3" id="KW-1185">Reference proteome</keyword>
<dbReference type="EMBL" id="PPTA01000006">
    <property type="protein sequence ID" value="TFB02499.1"/>
    <property type="molecule type" value="Genomic_DNA"/>
</dbReference>
<feature type="compositionally biased region" description="Basic and acidic residues" evidence="1">
    <location>
        <begin position="1235"/>
        <end position="1246"/>
    </location>
</feature>
<feature type="compositionally biased region" description="Low complexity" evidence="1">
    <location>
        <begin position="1222"/>
        <end position="1234"/>
    </location>
</feature>
<protein>
    <recommendedName>
        <fullName evidence="4">C2H2-type domain-containing protein</fullName>
    </recommendedName>
</protein>
<feature type="region of interest" description="Disordered" evidence="1">
    <location>
        <begin position="1109"/>
        <end position="1146"/>
    </location>
</feature>
<feature type="compositionally biased region" description="Acidic residues" evidence="1">
    <location>
        <begin position="1528"/>
        <end position="1538"/>
    </location>
</feature>
<feature type="compositionally biased region" description="Basic and acidic residues" evidence="1">
    <location>
        <begin position="1335"/>
        <end position="1346"/>
    </location>
</feature>
<evidence type="ECO:0000256" key="1">
    <source>
        <dbReference type="SAM" id="MobiDB-lite"/>
    </source>
</evidence>
<feature type="compositionally biased region" description="Polar residues" evidence="1">
    <location>
        <begin position="1210"/>
        <end position="1221"/>
    </location>
</feature>
<dbReference type="Proteomes" id="UP001642720">
    <property type="component" value="Unassembled WGS sequence"/>
</dbReference>